<proteinExistence type="predicted"/>
<reference evidence="2" key="1">
    <citation type="journal article" date="2020" name="bioRxiv">
        <title>A rank-normalized archaeal taxonomy based on genome phylogeny resolves widespread incomplete and uneven classifications.</title>
        <authorList>
            <person name="Rinke C."/>
            <person name="Chuvochina M."/>
            <person name="Mussig A.J."/>
            <person name="Chaumeil P.-A."/>
            <person name="Waite D.W."/>
            <person name="Whitman W.B."/>
            <person name="Parks D.H."/>
            <person name="Hugenholtz P."/>
        </authorList>
    </citation>
    <scope>NUCLEOTIDE SEQUENCE [LARGE SCALE GENOMIC DNA]</scope>
</reference>
<dbReference type="EMBL" id="DUGH01000054">
    <property type="protein sequence ID" value="HIH16200.1"/>
    <property type="molecule type" value="Genomic_DNA"/>
</dbReference>
<sequence length="202" mass="23102">MVNLAAPKTLEFIEFILEQKTFTQYRAKKELGLSMALVNQVTRYLLARNLITRQKSERQYALRDAAGLITSISLFRNMQDIQLLEVGASLEKEEAMKLFSPDTVFCLDTALANYTNWWRSNRVCAYIDPINLEGLQIRFAFSPGDTTLVRLFKASPPVKPVEIQSKKFTPQTRTIIDLVCDNQINAAEPLFKKLWGQDIAKH</sequence>
<organism evidence="1 2">
    <name type="scientific">Candidatus Iainarchaeum sp</name>
    <dbReference type="NCBI Taxonomy" id="3101447"/>
    <lineage>
        <taxon>Archaea</taxon>
        <taxon>Candidatus Iainarchaeota</taxon>
        <taxon>Candidatus Iainarchaeia</taxon>
        <taxon>Candidatus Iainarchaeales</taxon>
        <taxon>Candidatus Iainarchaeaceae</taxon>
        <taxon>Candidatus Iainarchaeum</taxon>
    </lineage>
</organism>
<evidence type="ECO:0000313" key="2">
    <source>
        <dbReference type="Proteomes" id="UP000564964"/>
    </source>
</evidence>
<comment type="caution">
    <text evidence="1">The sequence shown here is derived from an EMBL/GenBank/DDBJ whole genome shotgun (WGS) entry which is preliminary data.</text>
</comment>
<dbReference type="AlphaFoldDB" id="A0A7J4JGF2"/>
<accession>A0A7J4JGF2</accession>
<evidence type="ECO:0000313" key="1">
    <source>
        <dbReference type="EMBL" id="HIH16200.1"/>
    </source>
</evidence>
<protein>
    <submittedName>
        <fullName evidence="1">Uncharacterized protein</fullName>
    </submittedName>
</protein>
<gene>
    <name evidence="1" type="ORF">HA252_02235</name>
</gene>
<name>A0A7J4JGF2_9ARCH</name>
<dbReference type="Proteomes" id="UP000564964">
    <property type="component" value="Unassembled WGS sequence"/>
</dbReference>